<dbReference type="InterPro" id="IPR036661">
    <property type="entry name" value="Luciferase-like_sf"/>
</dbReference>
<evidence type="ECO:0000313" key="3">
    <source>
        <dbReference type="EMBL" id="RAL24151.1"/>
    </source>
</evidence>
<dbReference type="FunFam" id="3.20.20.30:FF:000002">
    <property type="entry name" value="LLM class flavin-dependent oxidoreductase"/>
    <property type="match status" value="1"/>
</dbReference>
<dbReference type="InterPro" id="IPR011251">
    <property type="entry name" value="Luciferase-like_dom"/>
</dbReference>
<dbReference type="EMBL" id="QJKK01000005">
    <property type="protein sequence ID" value="RAL24151.1"/>
    <property type="molecule type" value="Genomic_DNA"/>
</dbReference>
<comment type="caution">
    <text evidence="3">The sequence shown here is derived from an EMBL/GenBank/DDBJ whole genome shotgun (WGS) entry which is preliminary data.</text>
</comment>
<dbReference type="SUPFAM" id="SSF51679">
    <property type="entry name" value="Bacterial luciferase-like"/>
    <property type="match status" value="1"/>
</dbReference>
<organism evidence="3 4">
    <name type="scientific">Thermoflavimicrobium daqui</name>
    <dbReference type="NCBI Taxonomy" id="2137476"/>
    <lineage>
        <taxon>Bacteria</taxon>
        <taxon>Bacillati</taxon>
        <taxon>Bacillota</taxon>
        <taxon>Bacilli</taxon>
        <taxon>Bacillales</taxon>
        <taxon>Thermoactinomycetaceae</taxon>
        <taxon>Thermoflavimicrobium</taxon>
    </lineage>
</organism>
<dbReference type="RefSeq" id="WP_113659144.1">
    <property type="nucleotide sequence ID" value="NZ_KZ845667.1"/>
</dbReference>
<reference evidence="3 4" key="2">
    <citation type="submission" date="2018-06" db="EMBL/GenBank/DDBJ databases">
        <authorList>
            <person name="Zhirakovskaya E."/>
        </authorList>
    </citation>
    <scope>NUCLEOTIDE SEQUENCE [LARGE SCALE GENOMIC DNA]</scope>
    <source>
        <strain evidence="3 4">FBKL4.011</strain>
    </source>
</reference>
<gene>
    <name evidence="3" type="ORF">DL897_10725</name>
</gene>
<feature type="domain" description="Luciferase-like" evidence="2">
    <location>
        <begin position="18"/>
        <end position="254"/>
    </location>
</feature>
<evidence type="ECO:0000259" key="2">
    <source>
        <dbReference type="Pfam" id="PF00296"/>
    </source>
</evidence>
<dbReference type="CDD" id="cd00347">
    <property type="entry name" value="Flavin_utilizing_monoxygenases"/>
    <property type="match status" value="2"/>
</dbReference>
<dbReference type="GO" id="GO:0016705">
    <property type="term" value="F:oxidoreductase activity, acting on paired donors, with incorporation or reduction of molecular oxygen"/>
    <property type="evidence" value="ECO:0007669"/>
    <property type="project" value="InterPro"/>
</dbReference>
<dbReference type="Pfam" id="PF00296">
    <property type="entry name" value="Bac_luciferase"/>
    <property type="match status" value="1"/>
</dbReference>
<sequence length="343" mass="38172">MTNNKYTKQNLQDTPLSVLDLVTVSQGKSPANSFHNSLDLARHVENFGYKRYWLAEHHNSPSVASSATSILIGYIAEGTSTIRVGSGGIMLPNHVPLVVAEQFGTLESLYPGRIDLGLGRAPGTDPITARALRRNVLGTEEDFEENIMELQNYLGSPNEDASVRAIPGEGTNVPIWILGSSLYSARLAGKLGLPYAFASHFAPNYLQKALKLYKESFQPSKTLQEPYSMACVNVIAADTNEEAQLLASSLYLFFLNIIRRQKDLLKPPVENMNSYWNAFERQTVLQQLYYTFIGDSSTIQKELQAFLNDTPVDEIMVCSHIYDHTARVRSYEILSNLVKGNKS</sequence>
<evidence type="ECO:0000313" key="4">
    <source>
        <dbReference type="Proteomes" id="UP000251213"/>
    </source>
</evidence>
<evidence type="ECO:0000256" key="1">
    <source>
        <dbReference type="ARBA" id="ARBA00007789"/>
    </source>
</evidence>
<name>A0A364K4D3_9BACL</name>
<dbReference type="NCBIfam" id="TIGR03558">
    <property type="entry name" value="oxido_grp_1"/>
    <property type="match status" value="1"/>
</dbReference>
<dbReference type="AlphaFoldDB" id="A0A364K4D3"/>
<protein>
    <submittedName>
        <fullName evidence="3">LLM class flavin-dependent oxidoreductase</fullName>
    </submittedName>
</protein>
<dbReference type="InterPro" id="IPR019949">
    <property type="entry name" value="CmoO-like"/>
</dbReference>
<keyword evidence="4" id="KW-1185">Reference proteome</keyword>
<dbReference type="Proteomes" id="UP000251213">
    <property type="component" value="Unassembled WGS sequence"/>
</dbReference>
<dbReference type="InterPro" id="IPR050766">
    <property type="entry name" value="Bact_Lucif_Oxidored"/>
</dbReference>
<comment type="similarity">
    <text evidence="1">To bacterial alkanal monooxygenase alpha and beta chains.</text>
</comment>
<dbReference type="OrthoDB" id="9780518at2"/>
<reference evidence="3 4" key="1">
    <citation type="submission" date="2018-06" db="EMBL/GenBank/DDBJ databases">
        <title>Thermoflavimicrobium daqus sp. nov., a thermophilic microbe isolated from Moutai-flavour Daqu.</title>
        <authorList>
            <person name="Wang X."/>
            <person name="Zhou H."/>
        </authorList>
    </citation>
    <scope>NUCLEOTIDE SEQUENCE [LARGE SCALE GENOMIC DNA]</scope>
    <source>
        <strain evidence="3 4">FBKL4.011</strain>
    </source>
</reference>
<proteinExistence type="predicted"/>
<dbReference type="GO" id="GO:0005829">
    <property type="term" value="C:cytosol"/>
    <property type="evidence" value="ECO:0007669"/>
    <property type="project" value="TreeGrafter"/>
</dbReference>
<accession>A0A364K4D3</accession>
<dbReference type="Gene3D" id="3.20.20.30">
    <property type="entry name" value="Luciferase-like domain"/>
    <property type="match status" value="1"/>
</dbReference>
<dbReference type="PANTHER" id="PTHR30137:SF6">
    <property type="entry name" value="LUCIFERASE-LIKE MONOOXYGENASE"/>
    <property type="match status" value="1"/>
</dbReference>
<dbReference type="PANTHER" id="PTHR30137">
    <property type="entry name" value="LUCIFERASE-LIKE MONOOXYGENASE"/>
    <property type="match status" value="1"/>
</dbReference>